<evidence type="ECO:0000256" key="1">
    <source>
        <dbReference type="ARBA" id="ARBA00004370"/>
    </source>
</evidence>
<keyword evidence="11" id="KW-1185">Reference proteome</keyword>
<dbReference type="GO" id="GO:0016020">
    <property type="term" value="C:membrane"/>
    <property type="evidence" value="ECO:0007669"/>
    <property type="project" value="UniProtKB-SubCell"/>
</dbReference>
<gene>
    <name evidence="10" type="ORF">A8V01_07695</name>
</gene>
<dbReference type="SMART" id="SM00563">
    <property type="entry name" value="PlsC"/>
    <property type="match status" value="1"/>
</dbReference>
<dbReference type="Proteomes" id="UP000236327">
    <property type="component" value="Unassembled WGS sequence"/>
</dbReference>
<organism evidence="10 11">
    <name type="scientific">Novosphingobium guangzhouense</name>
    <dbReference type="NCBI Taxonomy" id="1850347"/>
    <lineage>
        <taxon>Bacteria</taxon>
        <taxon>Pseudomonadati</taxon>
        <taxon>Pseudomonadota</taxon>
        <taxon>Alphaproteobacteria</taxon>
        <taxon>Sphingomonadales</taxon>
        <taxon>Sphingomonadaceae</taxon>
        <taxon>Novosphingobium</taxon>
    </lineage>
</organism>
<evidence type="ECO:0000256" key="2">
    <source>
        <dbReference type="ARBA" id="ARBA00022679"/>
    </source>
</evidence>
<reference evidence="10 11" key="1">
    <citation type="submission" date="2016-05" db="EMBL/GenBank/DDBJ databases">
        <title>Complete genome sequence of Novosphingobium guangzhouense SA925(T).</title>
        <authorList>
            <person name="Sha S."/>
        </authorList>
    </citation>
    <scope>NUCLEOTIDE SEQUENCE [LARGE SCALE GENOMIC DNA]</scope>
    <source>
        <strain evidence="10 11">SA925</strain>
    </source>
</reference>
<keyword evidence="4 8" id="KW-1133">Transmembrane helix</keyword>
<protein>
    <submittedName>
        <fullName evidence="10">Acyl-phosphate glycerol 3-phosphate acyltransferase</fullName>
    </submittedName>
</protein>
<keyword evidence="5" id="KW-0443">Lipid metabolism</keyword>
<sequence length="253" mass="27547">MTAAMPLARRRVAAWGWPLIALRLTAMLALLAASLALYYLFAIFTAHNPVPRLFLRGVGAIAGLRIRTSGPRPARRTFFLANHVTWLDILAIAGRTGSAFVAHDGLAQIGPLRWLCELNDTVFVARHERRSVAAQIEKVRIALADTGALTIFPEGTCSDGTGTLPFKSSLLSAIEGDSDIPVQPVWLDYGAETRKVAWVGEEPGLDNALGILARWRPVDLTIHFLPPLPREDRADRKRMAAAARMAIEAARAG</sequence>
<feature type="domain" description="Phospholipid/glycerol acyltransferase" evidence="9">
    <location>
        <begin position="77"/>
        <end position="190"/>
    </location>
</feature>
<name>A0A2K2FVX6_9SPHN</name>
<evidence type="ECO:0000313" key="10">
    <source>
        <dbReference type="EMBL" id="PNU02930.1"/>
    </source>
</evidence>
<dbReference type="CDD" id="cd07989">
    <property type="entry name" value="LPLAT_AGPAT-like"/>
    <property type="match status" value="1"/>
</dbReference>
<comment type="caution">
    <text evidence="10">The sequence shown here is derived from an EMBL/GenBank/DDBJ whole genome shotgun (WGS) entry which is preliminary data.</text>
</comment>
<keyword evidence="7 10" id="KW-0012">Acyltransferase</keyword>
<proteinExistence type="predicted"/>
<feature type="transmembrane region" description="Helical" evidence="8">
    <location>
        <begin position="20"/>
        <end position="41"/>
    </location>
</feature>
<accession>A0A2K2FVX6</accession>
<evidence type="ECO:0000256" key="6">
    <source>
        <dbReference type="ARBA" id="ARBA00023136"/>
    </source>
</evidence>
<dbReference type="PANTHER" id="PTHR23063">
    <property type="entry name" value="PHOSPHOLIPID ACYLTRANSFERASE"/>
    <property type="match status" value="1"/>
</dbReference>
<dbReference type="PANTHER" id="PTHR23063:SF52">
    <property type="entry name" value="LYSOPHOSPHATIDYLCHOLINE ACYLTRANSFERASE"/>
    <property type="match status" value="1"/>
</dbReference>
<evidence type="ECO:0000256" key="5">
    <source>
        <dbReference type="ARBA" id="ARBA00023098"/>
    </source>
</evidence>
<evidence type="ECO:0000259" key="9">
    <source>
        <dbReference type="SMART" id="SM00563"/>
    </source>
</evidence>
<keyword evidence="6 8" id="KW-0472">Membrane</keyword>
<comment type="subcellular location">
    <subcellularLocation>
        <location evidence="1">Membrane</location>
    </subcellularLocation>
</comment>
<dbReference type="GO" id="GO:0006629">
    <property type="term" value="P:lipid metabolic process"/>
    <property type="evidence" value="ECO:0007669"/>
    <property type="project" value="UniProtKB-KW"/>
</dbReference>
<keyword evidence="3 8" id="KW-0812">Transmembrane</keyword>
<evidence type="ECO:0000313" key="11">
    <source>
        <dbReference type="Proteomes" id="UP000236327"/>
    </source>
</evidence>
<dbReference type="AlphaFoldDB" id="A0A2K2FVX6"/>
<evidence type="ECO:0000256" key="7">
    <source>
        <dbReference type="ARBA" id="ARBA00023315"/>
    </source>
</evidence>
<dbReference type="Pfam" id="PF01553">
    <property type="entry name" value="Acyltransferase"/>
    <property type="match status" value="1"/>
</dbReference>
<evidence type="ECO:0000256" key="8">
    <source>
        <dbReference type="SAM" id="Phobius"/>
    </source>
</evidence>
<dbReference type="EMBL" id="LYMM01000062">
    <property type="protein sequence ID" value="PNU02930.1"/>
    <property type="molecule type" value="Genomic_DNA"/>
</dbReference>
<keyword evidence="2 10" id="KW-0808">Transferase</keyword>
<evidence type="ECO:0000256" key="4">
    <source>
        <dbReference type="ARBA" id="ARBA00022989"/>
    </source>
</evidence>
<dbReference type="OrthoDB" id="9806880at2"/>
<evidence type="ECO:0000256" key="3">
    <source>
        <dbReference type="ARBA" id="ARBA00022692"/>
    </source>
</evidence>
<dbReference type="InterPro" id="IPR002123">
    <property type="entry name" value="Plipid/glycerol_acylTrfase"/>
</dbReference>
<dbReference type="SUPFAM" id="SSF69593">
    <property type="entry name" value="Glycerol-3-phosphate (1)-acyltransferase"/>
    <property type="match status" value="1"/>
</dbReference>
<dbReference type="GO" id="GO:0016746">
    <property type="term" value="F:acyltransferase activity"/>
    <property type="evidence" value="ECO:0007669"/>
    <property type="project" value="UniProtKB-KW"/>
</dbReference>